<name>A0A9P4JT97_9PLEO</name>
<sequence length="179" mass="20389">MFHVFFQRSGEIWGCVDGPQCEQRVLRLNAGELCQMKRLYIYSLIVPPRSWAVINLRGVGLLSRRNSILRPGFELYPWHDGILGCGGCLRMNWSPYPAGAIYIPERATVRVGAKCCCGTWCSSGYVSLGLLEERYPLKSIVNKSHFVYTKCLIYLLSFSPSSLLLLLFLFFSFWCRITG</sequence>
<keyword evidence="3" id="KW-1185">Reference proteome</keyword>
<dbReference type="AlphaFoldDB" id="A0A9P4JT97"/>
<evidence type="ECO:0000313" key="3">
    <source>
        <dbReference type="Proteomes" id="UP000799536"/>
    </source>
</evidence>
<dbReference type="Proteomes" id="UP000799536">
    <property type="component" value="Unassembled WGS sequence"/>
</dbReference>
<evidence type="ECO:0000256" key="1">
    <source>
        <dbReference type="SAM" id="Phobius"/>
    </source>
</evidence>
<accession>A0A9P4JT97</accession>
<feature type="transmembrane region" description="Helical" evidence="1">
    <location>
        <begin position="152"/>
        <end position="175"/>
    </location>
</feature>
<comment type="caution">
    <text evidence="2">The sequence shown here is derived from an EMBL/GenBank/DDBJ whole genome shotgun (WGS) entry which is preliminary data.</text>
</comment>
<organism evidence="2 3">
    <name type="scientific">Delitschia confertaspora ATCC 74209</name>
    <dbReference type="NCBI Taxonomy" id="1513339"/>
    <lineage>
        <taxon>Eukaryota</taxon>
        <taxon>Fungi</taxon>
        <taxon>Dikarya</taxon>
        <taxon>Ascomycota</taxon>
        <taxon>Pezizomycotina</taxon>
        <taxon>Dothideomycetes</taxon>
        <taxon>Pleosporomycetidae</taxon>
        <taxon>Pleosporales</taxon>
        <taxon>Delitschiaceae</taxon>
        <taxon>Delitschia</taxon>
    </lineage>
</organism>
<proteinExistence type="predicted"/>
<dbReference type="EMBL" id="ML993947">
    <property type="protein sequence ID" value="KAF2202168.1"/>
    <property type="molecule type" value="Genomic_DNA"/>
</dbReference>
<evidence type="ECO:0000313" key="2">
    <source>
        <dbReference type="EMBL" id="KAF2202168.1"/>
    </source>
</evidence>
<keyword evidence="1" id="KW-0472">Membrane</keyword>
<reference evidence="2" key="1">
    <citation type="journal article" date="2020" name="Stud. Mycol.">
        <title>101 Dothideomycetes genomes: a test case for predicting lifestyles and emergence of pathogens.</title>
        <authorList>
            <person name="Haridas S."/>
            <person name="Albert R."/>
            <person name="Binder M."/>
            <person name="Bloem J."/>
            <person name="Labutti K."/>
            <person name="Salamov A."/>
            <person name="Andreopoulos B."/>
            <person name="Baker S."/>
            <person name="Barry K."/>
            <person name="Bills G."/>
            <person name="Bluhm B."/>
            <person name="Cannon C."/>
            <person name="Castanera R."/>
            <person name="Culley D."/>
            <person name="Daum C."/>
            <person name="Ezra D."/>
            <person name="Gonzalez J."/>
            <person name="Henrissat B."/>
            <person name="Kuo A."/>
            <person name="Liang C."/>
            <person name="Lipzen A."/>
            <person name="Lutzoni F."/>
            <person name="Magnuson J."/>
            <person name="Mondo S."/>
            <person name="Nolan M."/>
            <person name="Ohm R."/>
            <person name="Pangilinan J."/>
            <person name="Park H.-J."/>
            <person name="Ramirez L."/>
            <person name="Alfaro M."/>
            <person name="Sun H."/>
            <person name="Tritt A."/>
            <person name="Yoshinaga Y."/>
            <person name="Zwiers L.-H."/>
            <person name="Turgeon B."/>
            <person name="Goodwin S."/>
            <person name="Spatafora J."/>
            <person name="Crous P."/>
            <person name="Grigoriev I."/>
        </authorList>
    </citation>
    <scope>NUCLEOTIDE SEQUENCE</scope>
    <source>
        <strain evidence="2">ATCC 74209</strain>
    </source>
</reference>
<keyword evidence="1" id="KW-1133">Transmembrane helix</keyword>
<gene>
    <name evidence="2" type="ORF">GQ43DRAFT_8022</name>
</gene>
<protein>
    <submittedName>
        <fullName evidence="2">Uncharacterized protein</fullName>
    </submittedName>
</protein>
<keyword evidence="1" id="KW-0812">Transmembrane</keyword>